<feature type="compositionally biased region" description="Pro residues" evidence="1">
    <location>
        <begin position="705"/>
        <end position="714"/>
    </location>
</feature>
<feature type="region of interest" description="Disordered" evidence="1">
    <location>
        <begin position="70"/>
        <end position="101"/>
    </location>
</feature>
<feature type="region of interest" description="Disordered" evidence="1">
    <location>
        <begin position="666"/>
        <end position="739"/>
    </location>
</feature>
<proteinExistence type="predicted"/>
<name>A0A0L0V2J5_9BASI</name>
<dbReference type="AlphaFoldDB" id="A0A0L0V2J5"/>
<evidence type="ECO:0000313" key="3">
    <source>
        <dbReference type="Proteomes" id="UP000054564"/>
    </source>
</evidence>
<feature type="compositionally biased region" description="Low complexity" evidence="1">
    <location>
        <begin position="726"/>
        <end position="739"/>
    </location>
</feature>
<organism evidence="2 3">
    <name type="scientific">Puccinia striiformis f. sp. tritici PST-78</name>
    <dbReference type="NCBI Taxonomy" id="1165861"/>
    <lineage>
        <taxon>Eukaryota</taxon>
        <taxon>Fungi</taxon>
        <taxon>Dikarya</taxon>
        <taxon>Basidiomycota</taxon>
        <taxon>Pucciniomycotina</taxon>
        <taxon>Pucciniomycetes</taxon>
        <taxon>Pucciniales</taxon>
        <taxon>Pucciniaceae</taxon>
        <taxon>Puccinia</taxon>
    </lineage>
</organism>
<accession>A0A0L0V2J5</accession>
<dbReference type="OrthoDB" id="2500693at2759"/>
<protein>
    <submittedName>
        <fullName evidence="2">Uncharacterized protein</fullName>
    </submittedName>
</protein>
<feature type="compositionally biased region" description="Polar residues" evidence="1">
    <location>
        <begin position="123"/>
        <end position="136"/>
    </location>
</feature>
<reference evidence="3" key="1">
    <citation type="submission" date="2014-03" db="EMBL/GenBank/DDBJ databases">
        <title>The Genome Sequence of Puccinia striiformis f. sp. tritici PST-78.</title>
        <authorList>
            <consortium name="The Broad Institute Genome Sequencing Platform"/>
            <person name="Cuomo C."/>
            <person name="Hulbert S."/>
            <person name="Chen X."/>
            <person name="Walker B."/>
            <person name="Young S.K."/>
            <person name="Zeng Q."/>
            <person name="Gargeya S."/>
            <person name="Fitzgerald M."/>
            <person name="Haas B."/>
            <person name="Abouelleil A."/>
            <person name="Alvarado L."/>
            <person name="Arachchi H.M."/>
            <person name="Berlin A.M."/>
            <person name="Chapman S.B."/>
            <person name="Goldberg J."/>
            <person name="Griggs A."/>
            <person name="Gujja S."/>
            <person name="Hansen M."/>
            <person name="Howarth C."/>
            <person name="Imamovic A."/>
            <person name="Larimer J."/>
            <person name="McCowan C."/>
            <person name="Montmayeur A."/>
            <person name="Murphy C."/>
            <person name="Neiman D."/>
            <person name="Pearson M."/>
            <person name="Priest M."/>
            <person name="Roberts A."/>
            <person name="Saif S."/>
            <person name="Shea T."/>
            <person name="Sisk P."/>
            <person name="Sykes S."/>
            <person name="Wortman J."/>
            <person name="Nusbaum C."/>
            <person name="Birren B."/>
        </authorList>
    </citation>
    <scope>NUCLEOTIDE SEQUENCE [LARGE SCALE GENOMIC DNA]</scope>
    <source>
        <strain evidence="3">race PST-78</strain>
    </source>
</reference>
<feature type="compositionally biased region" description="Basic and acidic residues" evidence="1">
    <location>
        <begin position="92"/>
        <end position="101"/>
    </location>
</feature>
<gene>
    <name evidence="2" type="ORF">PSTG_13136</name>
</gene>
<comment type="caution">
    <text evidence="2">The sequence shown here is derived from an EMBL/GenBank/DDBJ whole genome shotgun (WGS) entry which is preliminary data.</text>
</comment>
<feature type="compositionally biased region" description="Low complexity" evidence="1">
    <location>
        <begin position="666"/>
        <end position="698"/>
    </location>
</feature>
<dbReference type="EMBL" id="AJIL01000136">
    <property type="protein sequence ID" value="KNE93508.1"/>
    <property type="molecule type" value="Genomic_DNA"/>
</dbReference>
<evidence type="ECO:0000256" key="1">
    <source>
        <dbReference type="SAM" id="MobiDB-lite"/>
    </source>
</evidence>
<feature type="region of interest" description="Disordered" evidence="1">
    <location>
        <begin position="123"/>
        <end position="241"/>
    </location>
</feature>
<feature type="compositionally biased region" description="Low complexity" evidence="1">
    <location>
        <begin position="217"/>
        <end position="227"/>
    </location>
</feature>
<feature type="region of interest" description="Disordered" evidence="1">
    <location>
        <begin position="1"/>
        <end position="28"/>
    </location>
</feature>
<evidence type="ECO:0000313" key="2">
    <source>
        <dbReference type="EMBL" id="KNE93508.1"/>
    </source>
</evidence>
<keyword evidence="3" id="KW-1185">Reference proteome</keyword>
<sequence length="739" mass="79908">MSSQPLPPGLNRSQDGCVRLPNHQMGDPTLDPSLAFMSGPGNVTMCHHEPSSQTNHLTMNKPYYHCTPSNTSSTYPVQHHLPRSSVGSSQPHGDHPMTDHSAEYWGSLPIANQFALPHLSRSNSFRLAGNPPSNNPVGDRPANPPPQALQDGPPKAKRHKRGTNRSNNVDCVQLCPPAKPRSQATRKPRAKKPGDLSAPHGKKVQTLPTSHPPPASAPSRSAVPNAPCADGRHHPHPVPQPTDVIAVLEGAVSASENSTTASHPAPSFPVPSPTIVPLHRPTPPLEGISNPRPKKNLKHLRSREENGLGALPTPQPYDELMRKSIGNLVAHAQEGSKGAMSDDDRSFFVEFQAEQRRALAIKAIERGVSVAMVDKYLGQCLAMRNISDWNLFLKTEPAREKFRGAGKGGIAQHHPMAEIGAMWEDIGKKLPPDFAIDGRPADCLTSSERALDDNVGDSDPTASRNDALAVVSPPTLRGTVSMSTAAGQVQDFLDRWVHQANRVAQTCKCEMILFTVSKYLGANSYSLATTTHGATAFANLANKLDGQNTYATRFHAWAVGHSAEHIASLADPEEALVNRPRSLKFTERISRLLARKTEGVLTQWPWTNCEVKLAKAGFRLKLDPRLRINIAGLSKPSSTLLANEIRKLHLDLDNKYIDVVRMSPGSSCSTASSRSQSPVSSLRDSSESSLQSSLRSSSGFEHQPPASPIHPPSPSALGSLQDAEYSDYSSDSSENLPPF</sequence>
<dbReference type="Proteomes" id="UP000054564">
    <property type="component" value="Unassembled WGS sequence"/>
</dbReference>